<dbReference type="InterPro" id="IPR028592">
    <property type="entry name" value="QTRTD1"/>
</dbReference>
<keyword evidence="3 5" id="KW-0479">Metal-binding</keyword>
<comment type="subcellular location">
    <subcellularLocation>
        <location evidence="5">Cytoplasm</location>
    </subcellularLocation>
</comment>
<dbReference type="EMBL" id="KZ992469">
    <property type="protein sequence ID" value="RKP10121.1"/>
    <property type="molecule type" value="Genomic_DNA"/>
</dbReference>
<dbReference type="GO" id="GO:0008479">
    <property type="term" value="F:tRNA-guanosine(34) queuine transglycosylase activity"/>
    <property type="evidence" value="ECO:0007669"/>
    <property type="project" value="UniProtKB-UniRule"/>
</dbReference>
<dbReference type="PANTHER" id="PTHR46064:SF1">
    <property type="entry name" value="QUEUINE TRNA-RIBOSYLTRANSFERASE ACCESSORY SUBUNIT 2"/>
    <property type="match status" value="1"/>
</dbReference>
<dbReference type="SUPFAM" id="SSF51713">
    <property type="entry name" value="tRNA-guanine transglycosylase"/>
    <property type="match status" value="1"/>
</dbReference>
<dbReference type="InterPro" id="IPR002616">
    <property type="entry name" value="tRNA_ribo_trans-like"/>
</dbReference>
<dbReference type="STRING" id="78915.A0A4P9XWS9"/>
<dbReference type="NCBIfam" id="TIGR00449">
    <property type="entry name" value="tgt_general"/>
    <property type="match status" value="1"/>
</dbReference>
<feature type="binding site" evidence="5">
    <location>
        <position position="322"/>
    </location>
    <ligand>
        <name>Zn(2+)</name>
        <dbReference type="ChEBI" id="CHEBI:29105"/>
    </ligand>
</feature>
<keyword evidence="8" id="KW-1185">Reference proteome</keyword>
<name>A0A4P9XWS9_9FUNG</name>
<keyword evidence="2 5" id="KW-0819">tRNA processing</keyword>
<proteinExistence type="inferred from homology"/>
<dbReference type="GO" id="GO:0005737">
    <property type="term" value="C:cytoplasm"/>
    <property type="evidence" value="ECO:0007669"/>
    <property type="project" value="UniProtKB-SubCell"/>
</dbReference>
<dbReference type="GO" id="GO:0006400">
    <property type="term" value="P:tRNA modification"/>
    <property type="evidence" value="ECO:0007669"/>
    <property type="project" value="InterPro"/>
</dbReference>
<evidence type="ECO:0000313" key="7">
    <source>
        <dbReference type="EMBL" id="RKP10121.1"/>
    </source>
</evidence>
<reference evidence="8" key="1">
    <citation type="journal article" date="2018" name="Nat. Microbiol.">
        <title>Leveraging single-cell genomics to expand the fungal tree of life.</title>
        <authorList>
            <person name="Ahrendt S.R."/>
            <person name="Quandt C.A."/>
            <person name="Ciobanu D."/>
            <person name="Clum A."/>
            <person name="Salamov A."/>
            <person name="Andreopoulos B."/>
            <person name="Cheng J.F."/>
            <person name="Woyke T."/>
            <person name="Pelin A."/>
            <person name="Henrissat B."/>
            <person name="Reynolds N.K."/>
            <person name="Benny G.L."/>
            <person name="Smith M.E."/>
            <person name="James T.Y."/>
            <person name="Grigoriev I.V."/>
        </authorList>
    </citation>
    <scope>NUCLEOTIDE SEQUENCE [LARGE SCALE GENOMIC DNA]</scope>
    <source>
        <strain evidence="8">RSA 1356</strain>
    </source>
</reference>
<dbReference type="AlphaFoldDB" id="A0A4P9XWS9"/>
<accession>A0A4P9XWS9</accession>
<comment type="cofactor">
    <cofactor evidence="5">
        <name>Zn(2+)</name>
        <dbReference type="ChEBI" id="CHEBI:29105"/>
    </cofactor>
    <text evidence="5">Binds 1 zinc ion per subunit.</text>
</comment>
<dbReference type="InterPro" id="IPR036511">
    <property type="entry name" value="TGT-like_sf"/>
</dbReference>
<dbReference type="Pfam" id="PF01702">
    <property type="entry name" value="TGT"/>
    <property type="match status" value="1"/>
</dbReference>
<organism evidence="7 8">
    <name type="scientific">Thamnocephalis sphaerospora</name>
    <dbReference type="NCBI Taxonomy" id="78915"/>
    <lineage>
        <taxon>Eukaryota</taxon>
        <taxon>Fungi</taxon>
        <taxon>Fungi incertae sedis</taxon>
        <taxon>Zoopagomycota</taxon>
        <taxon>Zoopagomycotina</taxon>
        <taxon>Zoopagomycetes</taxon>
        <taxon>Zoopagales</taxon>
        <taxon>Sigmoideomycetaceae</taxon>
        <taxon>Thamnocephalis</taxon>
    </lineage>
</organism>
<evidence type="ECO:0000256" key="1">
    <source>
        <dbReference type="ARBA" id="ARBA00022490"/>
    </source>
</evidence>
<dbReference type="HAMAP" id="MF_03043">
    <property type="entry name" value="QTRT2"/>
    <property type="match status" value="1"/>
</dbReference>
<evidence type="ECO:0000256" key="5">
    <source>
        <dbReference type="HAMAP-Rule" id="MF_03043"/>
    </source>
</evidence>
<dbReference type="PANTHER" id="PTHR46064">
    <property type="entry name" value="QUEUINE TRNA-RIBOSYLTRANSFERASE ACCESSORY SUBUNIT 2"/>
    <property type="match status" value="1"/>
</dbReference>
<comment type="subunit">
    <text evidence="5">Heterodimer of a catalytic subunit and an accessory subunit.</text>
</comment>
<feature type="binding site" evidence="5">
    <location>
        <position position="327"/>
    </location>
    <ligand>
        <name>Zn(2+)</name>
        <dbReference type="ChEBI" id="CHEBI:29105"/>
    </ligand>
</feature>
<keyword evidence="1 5" id="KW-0963">Cytoplasm</keyword>
<feature type="binding site" evidence="5">
    <location>
        <position position="353"/>
    </location>
    <ligand>
        <name>Zn(2+)</name>
        <dbReference type="ChEBI" id="CHEBI:29105"/>
    </ligand>
</feature>
<comment type="function">
    <text evidence="5">Non-catalytic subunit of the queuine tRNA-ribosyltransferase (TGT) that catalyzes the base-exchange of a guanine (G) residue with queuine (Q) at position 34 (anticodon wobble position) in tRNAs with GU(N) anticodons (tRNA-Asp, -Asn, -His and -Tyr), resulting in the hypermodified nucleoside queuosine (7-(((4,5-cis-dihydroxy-2-cyclopenten-1-yl)amino)methyl)-7-deazaguanosine).</text>
</comment>
<dbReference type="Proteomes" id="UP000271241">
    <property type="component" value="Unassembled WGS sequence"/>
</dbReference>
<sequence length="418" mass="45892">MSALSFQLLTSADQPLRRGLLAVAGKPSIATPNCLLSTVRGAVPHLTPDMLARTGVHALQISLDHFADRKPSALELFPGGIGKFLNVEDYMVVCDLMETAGKEPDMSCSEKYMNLRTLAGHRKVSAKEYAEMARACDPDVCVAPCDPIWAAEAAPTQSRAHKASRRTVKFLDIFLQEMHGKPVLAVLQGSHYVNERVQSATESSKRAVDGYALHLRGLERPASVADDAETPDLLTLLRSSTDHTPATRPRFAYGVSSIVQVLEAVRAGVDMFDSAFVNWATEQGHALHLCIGSEVDGPATYDVIDLWSSDRRREFQPFVSGCECFACARHTRAYCYHLLQTHEMLAHVLLMCHNSYQYSRFFAQLRGHIEAGTFDGAYTAFVAAYENWKATAPKATTSPRPAVPTFGTMVPTAERTAQ</sequence>
<feature type="domain" description="tRNA-guanine(15) transglycosylase-like" evidence="6">
    <location>
        <begin position="17"/>
        <end position="386"/>
    </location>
</feature>
<evidence type="ECO:0000256" key="2">
    <source>
        <dbReference type="ARBA" id="ARBA00022694"/>
    </source>
</evidence>
<dbReference type="InterPro" id="IPR050852">
    <property type="entry name" value="Queuine_tRNA-ribosyltrfase"/>
</dbReference>
<dbReference type="GO" id="GO:0046872">
    <property type="term" value="F:metal ion binding"/>
    <property type="evidence" value="ECO:0007669"/>
    <property type="project" value="UniProtKB-KW"/>
</dbReference>
<feature type="binding site" evidence="5">
    <location>
        <position position="324"/>
    </location>
    <ligand>
        <name>Zn(2+)</name>
        <dbReference type="ChEBI" id="CHEBI:29105"/>
    </ligand>
</feature>
<dbReference type="Gene3D" id="3.20.20.105">
    <property type="entry name" value="Queuine tRNA-ribosyltransferase-like"/>
    <property type="match status" value="1"/>
</dbReference>
<evidence type="ECO:0000259" key="6">
    <source>
        <dbReference type="Pfam" id="PF01702"/>
    </source>
</evidence>
<protein>
    <recommendedName>
        <fullName evidence="5">Queuine tRNA-ribosyltransferase accessory subunit 2</fullName>
    </recommendedName>
    <alternativeName>
        <fullName evidence="5">Queuine tRNA-ribosyltransferase domain-containing protein 1</fullName>
    </alternativeName>
</protein>
<evidence type="ECO:0000256" key="4">
    <source>
        <dbReference type="ARBA" id="ARBA00022833"/>
    </source>
</evidence>
<gene>
    <name evidence="7" type="ORF">THASP1DRAFT_28099</name>
</gene>
<dbReference type="OrthoDB" id="27601at2759"/>
<evidence type="ECO:0000256" key="3">
    <source>
        <dbReference type="ARBA" id="ARBA00022723"/>
    </source>
</evidence>
<keyword evidence="4 5" id="KW-0862">Zinc</keyword>
<evidence type="ECO:0000313" key="8">
    <source>
        <dbReference type="Proteomes" id="UP000271241"/>
    </source>
</evidence>
<comment type="similarity">
    <text evidence="5">Belongs to the queuine tRNA-ribosyltransferase family. QTRT2 subfamily.</text>
</comment>